<proteinExistence type="predicted"/>
<dbReference type="InterPro" id="IPR052922">
    <property type="entry name" value="Cytidylate_Kinase-2"/>
</dbReference>
<dbReference type="EMBL" id="BAABJM010000002">
    <property type="protein sequence ID" value="GAA5056603.1"/>
    <property type="molecule type" value="Genomic_DNA"/>
</dbReference>
<comment type="caution">
    <text evidence="1">The sequence shown here is derived from an EMBL/GenBank/DDBJ whole genome shotgun (WGS) entry which is preliminary data.</text>
</comment>
<gene>
    <name evidence="1" type="ORF">GCM10023318_34250</name>
</gene>
<dbReference type="Gene3D" id="3.40.50.300">
    <property type="entry name" value="P-loop containing nucleotide triphosphate hydrolases"/>
    <property type="match status" value="1"/>
</dbReference>
<dbReference type="PANTHER" id="PTHR37816">
    <property type="entry name" value="YALI0E33011P"/>
    <property type="match status" value="1"/>
</dbReference>
<reference evidence="2" key="1">
    <citation type="journal article" date="2019" name="Int. J. Syst. Evol. Microbiol.">
        <title>The Global Catalogue of Microorganisms (GCM) 10K type strain sequencing project: providing services to taxonomists for standard genome sequencing and annotation.</title>
        <authorList>
            <consortium name="The Broad Institute Genomics Platform"/>
            <consortium name="The Broad Institute Genome Sequencing Center for Infectious Disease"/>
            <person name="Wu L."/>
            <person name="Ma J."/>
        </authorList>
    </citation>
    <scope>NUCLEOTIDE SEQUENCE [LARGE SCALE GENOMIC DNA]</scope>
    <source>
        <strain evidence="2">JCM 18298</strain>
    </source>
</reference>
<accession>A0ABP9KE89</accession>
<name>A0ABP9KE89_9NOCA</name>
<organism evidence="1 2">
    <name type="scientific">Nocardia callitridis</name>
    <dbReference type="NCBI Taxonomy" id="648753"/>
    <lineage>
        <taxon>Bacteria</taxon>
        <taxon>Bacillati</taxon>
        <taxon>Actinomycetota</taxon>
        <taxon>Actinomycetes</taxon>
        <taxon>Mycobacteriales</taxon>
        <taxon>Nocardiaceae</taxon>
        <taxon>Nocardia</taxon>
    </lineage>
</organism>
<keyword evidence="2" id="KW-1185">Reference proteome</keyword>
<protein>
    <submittedName>
        <fullName evidence="1">DNA topology modulation protein</fullName>
    </submittedName>
</protein>
<dbReference type="Proteomes" id="UP001500603">
    <property type="component" value="Unassembled WGS sequence"/>
</dbReference>
<sequence>MSSTRSPPDTGQAAWPNLASPTAALFPNARFPEFKEVPSVVVDQRIMIVGSGGSGKTYLAHQLADLLHLPVTHLDSIYYDADWNPIAPSYFEHVQRELVSGERWIIEGNYVSTLPIRLTGADTVIFLDIGALTCLFGIARRRWRYRGGQHRDGVYDRITWSFLRYVAGYRKTMRPRVLALTEQHGQHARLITLTSHRQVRRYLDHHTPARRG</sequence>
<evidence type="ECO:0000313" key="1">
    <source>
        <dbReference type="EMBL" id="GAA5056603.1"/>
    </source>
</evidence>
<dbReference type="PANTHER" id="PTHR37816:SF3">
    <property type="entry name" value="MODULATES DNA TOPOLOGY"/>
    <property type="match status" value="1"/>
</dbReference>
<dbReference type="InterPro" id="IPR027417">
    <property type="entry name" value="P-loop_NTPase"/>
</dbReference>
<evidence type="ECO:0000313" key="2">
    <source>
        <dbReference type="Proteomes" id="UP001500603"/>
    </source>
</evidence>
<dbReference type="RefSeq" id="WP_345496379.1">
    <property type="nucleotide sequence ID" value="NZ_BAABJM010000002.1"/>
</dbReference>
<dbReference type="SUPFAM" id="SSF52540">
    <property type="entry name" value="P-loop containing nucleoside triphosphate hydrolases"/>
    <property type="match status" value="1"/>
</dbReference>